<name>A0A9Q0RVI0_9DIPT</name>
<organism evidence="4 5">
    <name type="scientific">Pseudolycoriella hygida</name>
    <dbReference type="NCBI Taxonomy" id="35572"/>
    <lineage>
        <taxon>Eukaryota</taxon>
        <taxon>Metazoa</taxon>
        <taxon>Ecdysozoa</taxon>
        <taxon>Arthropoda</taxon>
        <taxon>Hexapoda</taxon>
        <taxon>Insecta</taxon>
        <taxon>Pterygota</taxon>
        <taxon>Neoptera</taxon>
        <taxon>Endopterygota</taxon>
        <taxon>Diptera</taxon>
        <taxon>Nematocera</taxon>
        <taxon>Sciaroidea</taxon>
        <taxon>Sciaridae</taxon>
        <taxon>Pseudolycoriella</taxon>
    </lineage>
</organism>
<feature type="chain" id="PRO_5040272607" evidence="3">
    <location>
        <begin position="25"/>
        <end position="185"/>
    </location>
</feature>
<feature type="signal peptide" evidence="3">
    <location>
        <begin position="1"/>
        <end position="24"/>
    </location>
</feature>
<dbReference type="Proteomes" id="UP001151699">
    <property type="component" value="Unassembled WGS sequence"/>
</dbReference>
<protein>
    <submittedName>
        <fullName evidence="4">Uncharacterized protein</fullName>
    </submittedName>
</protein>
<evidence type="ECO:0000256" key="2">
    <source>
        <dbReference type="ARBA" id="ARBA00022525"/>
    </source>
</evidence>
<comment type="subcellular location">
    <subcellularLocation>
        <location evidence="1">Secreted</location>
    </subcellularLocation>
</comment>
<evidence type="ECO:0000313" key="5">
    <source>
        <dbReference type="Proteomes" id="UP001151699"/>
    </source>
</evidence>
<dbReference type="InterPro" id="IPR036728">
    <property type="entry name" value="PBP_GOBP_sf"/>
</dbReference>
<dbReference type="CDD" id="cd23992">
    <property type="entry name" value="PBP_GOBP"/>
    <property type="match status" value="1"/>
</dbReference>
<keyword evidence="2" id="KW-0964">Secreted</keyword>
<sequence length="185" mass="21425">MARVLDFLFVATAAIFVLQGNVNGFCYADKNDTRLRRDVRVLPFPVTYEGGCYYDCLIREAGLFMYDDSSFENELKNRTDISPYLVQKMTAQINRCKEMSKRSTQHRCNVAAHFVVCAATKLIHLGFPDRYFADMMLDIYCKVRKLPEDVPWEYMAEMLEKGDTVVPDQIDEKSLQYIRDLPAES</sequence>
<evidence type="ECO:0000256" key="1">
    <source>
        <dbReference type="ARBA" id="ARBA00004613"/>
    </source>
</evidence>
<dbReference type="GO" id="GO:0005576">
    <property type="term" value="C:extracellular region"/>
    <property type="evidence" value="ECO:0007669"/>
    <property type="project" value="UniProtKB-SubCell"/>
</dbReference>
<evidence type="ECO:0000256" key="3">
    <source>
        <dbReference type="SAM" id="SignalP"/>
    </source>
</evidence>
<dbReference type="SUPFAM" id="SSF47565">
    <property type="entry name" value="Insect pheromone/odorant-binding proteins"/>
    <property type="match status" value="1"/>
</dbReference>
<dbReference type="AlphaFoldDB" id="A0A9Q0RVI0"/>
<dbReference type="GO" id="GO:0005549">
    <property type="term" value="F:odorant binding"/>
    <property type="evidence" value="ECO:0007669"/>
    <property type="project" value="InterPro"/>
</dbReference>
<dbReference type="Gene3D" id="1.10.238.20">
    <property type="entry name" value="Pheromone/general odorant binding protein domain"/>
    <property type="match status" value="1"/>
</dbReference>
<reference evidence="4" key="1">
    <citation type="submission" date="2022-07" db="EMBL/GenBank/DDBJ databases">
        <authorList>
            <person name="Trinca V."/>
            <person name="Uliana J.V.C."/>
            <person name="Torres T.T."/>
            <person name="Ward R.J."/>
            <person name="Monesi N."/>
        </authorList>
    </citation>
    <scope>NUCLEOTIDE SEQUENCE</scope>
    <source>
        <strain evidence="4">HSMRA1968</strain>
        <tissue evidence="4">Whole embryos</tissue>
    </source>
</reference>
<keyword evidence="3" id="KW-0732">Signal</keyword>
<dbReference type="EMBL" id="WJQU01001877">
    <property type="protein sequence ID" value="KAJ6633586.1"/>
    <property type="molecule type" value="Genomic_DNA"/>
</dbReference>
<gene>
    <name evidence="4" type="ORF">Bhyg_16254</name>
</gene>
<comment type="caution">
    <text evidence="4">The sequence shown here is derived from an EMBL/GenBank/DDBJ whole genome shotgun (WGS) entry which is preliminary data.</text>
</comment>
<feature type="non-terminal residue" evidence="4">
    <location>
        <position position="1"/>
    </location>
</feature>
<keyword evidence="5" id="KW-1185">Reference proteome</keyword>
<accession>A0A9Q0RVI0</accession>
<proteinExistence type="predicted"/>
<evidence type="ECO:0000313" key="4">
    <source>
        <dbReference type="EMBL" id="KAJ6633586.1"/>
    </source>
</evidence>